<feature type="region of interest" description="Disordered" evidence="8">
    <location>
        <begin position="1"/>
        <end position="49"/>
    </location>
</feature>
<feature type="active site" evidence="7">
    <location>
        <position position="428"/>
    </location>
</feature>
<dbReference type="Gene3D" id="3.40.1350.10">
    <property type="match status" value="1"/>
</dbReference>
<evidence type="ECO:0000256" key="2">
    <source>
        <dbReference type="ARBA" id="ARBA00012573"/>
    </source>
</evidence>
<evidence type="ECO:0000313" key="10">
    <source>
        <dbReference type="EMBL" id="KAK4544281.1"/>
    </source>
</evidence>
<evidence type="ECO:0000256" key="6">
    <source>
        <dbReference type="ARBA" id="ARBA00034031"/>
    </source>
</evidence>
<dbReference type="FunFam" id="3.40.1350.10:FF:000007">
    <property type="entry name" value="tRNA-splicing endonuclease subunit Sen2"/>
    <property type="match status" value="1"/>
</dbReference>
<feature type="compositionally biased region" description="Low complexity" evidence="8">
    <location>
        <begin position="273"/>
        <end position="283"/>
    </location>
</feature>
<feature type="compositionally biased region" description="Basic residues" evidence="8">
    <location>
        <begin position="35"/>
        <end position="44"/>
    </location>
</feature>
<dbReference type="Pfam" id="PF01974">
    <property type="entry name" value="tRNA_int_endo"/>
    <property type="match status" value="1"/>
</dbReference>
<dbReference type="PANTHER" id="PTHR21227">
    <property type="entry name" value="TRNA-SPLICING ENDONUCLEASE SUBUNIT SEN2"/>
    <property type="match status" value="1"/>
</dbReference>
<dbReference type="InterPro" id="IPR006677">
    <property type="entry name" value="tRNA_intron_Endonuc_cat-like"/>
</dbReference>
<dbReference type="EMBL" id="JAVFHQ010000026">
    <property type="protein sequence ID" value="KAK4544281.1"/>
    <property type="molecule type" value="Genomic_DNA"/>
</dbReference>
<comment type="caution">
    <text evidence="10">The sequence shown here is derived from an EMBL/GenBank/DDBJ whole genome shotgun (WGS) entry which is preliminary data.</text>
</comment>
<dbReference type="AlphaFoldDB" id="A0AAV9JH51"/>
<dbReference type="GO" id="GO:0005737">
    <property type="term" value="C:cytoplasm"/>
    <property type="evidence" value="ECO:0007669"/>
    <property type="project" value="TreeGrafter"/>
</dbReference>
<dbReference type="InterPro" id="IPR011856">
    <property type="entry name" value="tRNA_endonuc-like_dom_sf"/>
</dbReference>
<feature type="region of interest" description="Disordered" evidence="8">
    <location>
        <begin position="491"/>
        <end position="512"/>
    </location>
</feature>
<keyword evidence="4" id="KW-0456">Lyase</keyword>
<dbReference type="GO" id="GO:0000379">
    <property type="term" value="P:tRNA-type intron splice site recognition and cleavage"/>
    <property type="evidence" value="ECO:0007669"/>
    <property type="project" value="TreeGrafter"/>
</dbReference>
<comment type="catalytic activity">
    <reaction evidence="6">
        <text>pretRNA = a 3'-half-tRNA molecule with a 5'-OH end + a 5'-half-tRNA molecule with a 2',3'-cyclic phosphate end + an intron with a 2',3'-cyclic phosphate and a 5'-hydroxyl terminus.</text>
        <dbReference type="EC" id="4.6.1.16"/>
    </reaction>
</comment>
<feature type="active site" evidence="7">
    <location>
        <position position="476"/>
    </location>
</feature>
<protein>
    <recommendedName>
        <fullName evidence="2">tRNA-intron lyase</fullName>
        <ecNumber evidence="2">4.6.1.16</ecNumber>
    </recommendedName>
    <alternativeName>
        <fullName evidence="5">tRNA-intron endonuclease Sen2</fullName>
    </alternativeName>
</protein>
<dbReference type="SUPFAM" id="SSF53032">
    <property type="entry name" value="tRNA-intron endonuclease catalytic domain-like"/>
    <property type="match status" value="1"/>
</dbReference>
<feature type="compositionally biased region" description="Pro residues" evidence="8">
    <location>
        <begin position="284"/>
        <end position="294"/>
    </location>
</feature>
<dbReference type="PANTHER" id="PTHR21227:SF0">
    <property type="entry name" value="TRNA-SPLICING ENDONUCLEASE SUBUNIT SEN2"/>
    <property type="match status" value="1"/>
</dbReference>
<feature type="domain" description="tRNA intron endonuclease catalytic" evidence="9">
    <location>
        <begin position="390"/>
        <end position="484"/>
    </location>
</feature>
<sequence>MSEHPGANGHPPETTPNPDAAANGTATKPDPTAQKRPRPPKKKGPNYAQIHSKPLPLIIHPLPAFHPSHPLSLLYLCYTYLSHLLSPPTSHLAPASHYTGYFSPETRSVHVTDPVHIRALWEMGFFGKGNLSRSEPSWLERERARVEARVRGGGTAEEATGKRREERRMFKLERARAERERIELQRAVEGGRGVVGEGEVAVVEVEVGEDVRPTVGREEVQTAEPESSGQAPAQDAIDRAHPLESTTQAEERMERLTIDSDLLDPASANTDETPLLQPAAVATPPTPAPAPRLPTEPEILEETVPDIPNQEHLQLTLEEAFFLSYGLGVLDIISPDDPTHTHPTRQPPNIPKPNDLLMLFTRHSVFPPLAASPLESPRPPAPPPAPDSPFLLHYAVYHHFRSLGWVVRPGVKFAVDYLLYNRGPVFSHAEFGVLVLPAYTHAYWRTAEGLRGRSGKGQRDWWWLHCVNRVQSQVRKTLVLCYVDVPPPLDGRESGGGGGGGGGSGGGNGEVEGNVSTLLRRYKVREFVLKRWLANRSRD</sequence>
<dbReference type="GO" id="GO:0000214">
    <property type="term" value="C:tRNA-intron endonuclease complex"/>
    <property type="evidence" value="ECO:0007669"/>
    <property type="project" value="InterPro"/>
</dbReference>
<dbReference type="GO" id="GO:0003676">
    <property type="term" value="F:nucleic acid binding"/>
    <property type="evidence" value="ECO:0007669"/>
    <property type="project" value="InterPro"/>
</dbReference>
<reference evidence="10 11" key="1">
    <citation type="submission" date="2021-11" db="EMBL/GenBank/DDBJ databases">
        <title>Black yeast isolated from Biological Soil Crust.</title>
        <authorList>
            <person name="Kurbessoian T."/>
        </authorList>
    </citation>
    <scope>NUCLEOTIDE SEQUENCE [LARGE SCALE GENOMIC DNA]</scope>
    <source>
        <strain evidence="10 11">CCFEE 5522</strain>
    </source>
</reference>
<proteinExistence type="inferred from homology"/>
<dbReference type="Proteomes" id="UP001324427">
    <property type="component" value="Unassembled WGS sequence"/>
</dbReference>
<feature type="active site" evidence="7">
    <location>
        <position position="420"/>
    </location>
</feature>
<evidence type="ECO:0000259" key="9">
    <source>
        <dbReference type="Pfam" id="PF01974"/>
    </source>
</evidence>
<dbReference type="InterPro" id="IPR016589">
    <property type="entry name" value="tRNA_splic_SEN2"/>
</dbReference>
<name>A0AAV9JH51_9PEZI</name>
<feature type="compositionally biased region" description="Gly residues" evidence="8">
    <location>
        <begin position="494"/>
        <end position="510"/>
    </location>
</feature>
<evidence type="ECO:0000256" key="7">
    <source>
        <dbReference type="PIRSR" id="PIRSR011789-1"/>
    </source>
</evidence>
<accession>A0AAV9JH51</accession>
<dbReference type="GO" id="GO:0000213">
    <property type="term" value="F:tRNA-intron lyase activity"/>
    <property type="evidence" value="ECO:0007669"/>
    <property type="project" value="UniProtKB-EC"/>
</dbReference>
<dbReference type="EC" id="4.6.1.16" evidence="2"/>
<evidence type="ECO:0000256" key="8">
    <source>
        <dbReference type="SAM" id="MobiDB-lite"/>
    </source>
</evidence>
<keyword evidence="3" id="KW-0819">tRNA processing</keyword>
<organism evidence="10 11">
    <name type="scientific">Oleoguttula mirabilis</name>
    <dbReference type="NCBI Taxonomy" id="1507867"/>
    <lineage>
        <taxon>Eukaryota</taxon>
        <taxon>Fungi</taxon>
        <taxon>Dikarya</taxon>
        <taxon>Ascomycota</taxon>
        <taxon>Pezizomycotina</taxon>
        <taxon>Dothideomycetes</taxon>
        <taxon>Dothideomycetidae</taxon>
        <taxon>Mycosphaerellales</taxon>
        <taxon>Teratosphaeriaceae</taxon>
        <taxon>Oleoguttula</taxon>
    </lineage>
</organism>
<feature type="region of interest" description="Disordered" evidence="8">
    <location>
        <begin position="212"/>
        <end position="241"/>
    </location>
</feature>
<evidence type="ECO:0000313" key="11">
    <source>
        <dbReference type="Proteomes" id="UP001324427"/>
    </source>
</evidence>
<evidence type="ECO:0000256" key="1">
    <source>
        <dbReference type="ARBA" id="ARBA00008078"/>
    </source>
</evidence>
<feature type="region of interest" description="Disordered" evidence="8">
    <location>
        <begin position="264"/>
        <end position="294"/>
    </location>
</feature>
<evidence type="ECO:0000256" key="3">
    <source>
        <dbReference type="ARBA" id="ARBA00022694"/>
    </source>
</evidence>
<dbReference type="PIRSF" id="PIRSF011789">
    <property type="entry name" value="tRNA_splic_SEN2"/>
    <property type="match status" value="1"/>
</dbReference>
<gene>
    <name evidence="10" type="ORF">LTR36_004491</name>
</gene>
<dbReference type="InterPro" id="IPR006676">
    <property type="entry name" value="tRNA_splic"/>
</dbReference>
<dbReference type="InterPro" id="IPR036167">
    <property type="entry name" value="tRNA_intron_Endo_cat-like_sf"/>
</dbReference>
<comment type="similarity">
    <text evidence="1">Belongs to the tRNA-intron endonuclease family.</text>
</comment>
<dbReference type="CDD" id="cd22363">
    <property type="entry name" value="tRNA-intron_lyase_C"/>
    <property type="match status" value="1"/>
</dbReference>
<evidence type="ECO:0000256" key="5">
    <source>
        <dbReference type="ARBA" id="ARBA00032432"/>
    </source>
</evidence>
<keyword evidence="11" id="KW-1185">Reference proteome</keyword>
<evidence type="ECO:0000256" key="4">
    <source>
        <dbReference type="ARBA" id="ARBA00023239"/>
    </source>
</evidence>